<name>A0A225WCD4_9STRA</name>
<comment type="caution">
    <text evidence="1">The sequence shown here is derived from an EMBL/GenBank/DDBJ whole genome shotgun (WGS) entry which is preliminary data.</text>
</comment>
<dbReference type="Proteomes" id="UP000198211">
    <property type="component" value="Unassembled WGS sequence"/>
</dbReference>
<sequence>MSELGCPPMRIHATLSRYLSLRRCLTPVVHDVLLRLVFGGLIVGSRLYFLKALNPTIQQCVRESGVAIETLEHCFFS</sequence>
<evidence type="ECO:0000313" key="1">
    <source>
        <dbReference type="EMBL" id="OWZ14898.1"/>
    </source>
</evidence>
<dbReference type="EMBL" id="NBNE01001237">
    <property type="protein sequence ID" value="OWZ14898.1"/>
    <property type="molecule type" value="Genomic_DNA"/>
</dbReference>
<protein>
    <submittedName>
        <fullName evidence="1">Uncharacterized protein</fullName>
    </submittedName>
</protein>
<keyword evidence="2" id="KW-1185">Reference proteome</keyword>
<reference evidence="2" key="1">
    <citation type="submission" date="2017-03" db="EMBL/GenBank/DDBJ databases">
        <title>Phytopthora megakarya and P. palmivora, two closely related causual agents of cacao black pod achieved similar genome size and gene model numbers by different mechanisms.</title>
        <authorList>
            <person name="Ali S."/>
            <person name="Shao J."/>
            <person name="Larry D.J."/>
            <person name="Kronmiller B."/>
            <person name="Shen D."/>
            <person name="Strem M.D."/>
            <person name="Melnick R.L."/>
            <person name="Guiltinan M.J."/>
            <person name="Tyler B.M."/>
            <person name="Meinhardt L.W."/>
            <person name="Bailey B.A."/>
        </authorList>
    </citation>
    <scope>NUCLEOTIDE SEQUENCE [LARGE SCALE GENOMIC DNA]</scope>
    <source>
        <strain evidence="2">zdho120</strain>
    </source>
</reference>
<dbReference type="STRING" id="4795.A0A225WCD4"/>
<organism evidence="1 2">
    <name type="scientific">Phytophthora megakarya</name>
    <dbReference type="NCBI Taxonomy" id="4795"/>
    <lineage>
        <taxon>Eukaryota</taxon>
        <taxon>Sar</taxon>
        <taxon>Stramenopiles</taxon>
        <taxon>Oomycota</taxon>
        <taxon>Peronosporomycetes</taxon>
        <taxon>Peronosporales</taxon>
        <taxon>Peronosporaceae</taxon>
        <taxon>Phytophthora</taxon>
    </lineage>
</organism>
<dbReference type="AlphaFoldDB" id="A0A225WCD4"/>
<proteinExistence type="predicted"/>
<evidence type="ECO:0000313" key="2">
    <source>
        <dbReference type="Proteomes" id="UP000198211"/>
    </source>
</evidence>
<gene>
    <name evidence="1" type="ORF">PHMEG_00011545</name>
</gene>
<accession>A0A225WCD4</accession>